<name>G4U381_SERID</name>
<dbReference type="AlphaFoldDB" id="G4U381"/>
<evidence type="ECO:0000313" key="1">
    <source>
        <dbReference type="EMBL" id="CCA78040.1"/>
    </source>
</evidence>
<sequence length="138" mass="14773">MNPIIHFVQHLFKRAGSEVASSDLYGLEIRLGLYLQAFAFILNAMFYSRSERASQVIPASVMVFALLCSQALLHNERSIAPAESIVITLQVLNSLFPGALVAALSSLGDDGVALLLCTVSVALIRSGSGDSVTAYSQR</sequence>
<evidence type="ECO:0000313" key="2">
    <source>
        <dbReference type="Proteomes" id="UP000007148"/>
    </source>
</evidence>
<organism evidence="1 2">
    <name type="scientific">Serendipita indica (strain DSM 11827)</name>
    <name type="common">Root endophyte fungus</name>
    <name type="synonym">Piriformospora indica</name>
    <dbReference type="NCBI Taxonomy" id="1109443"/>
    <lineage>
        <taxon>Eukaryota</taxon>
        <taxon>Fungi</taxon>
        <taxon>Dikarya</taxon>
        <taxon>Basidiomycota</taxon>
        <taxon>Agaricomycotina</taxon>
        <taxon>Agaricomycetes</taxon>
        <taxon>Sebacinales</taxon>
        <taxon>Serendipitaceae</taxon>
        <taxon>Serendipita</taxon>
    </lineage>
</organism>
<dbReference type="InParanoid" id="G4U381"/>
<reference evidence="1 2" key="1">
    <citation type="journal article" date="2011" name="PLoS Pathog.">
        <title>Endophytic Life Strategies Decoded by Genome and Transcriptome Analyses of the Mutualistic Root Symbiont Piriformospora indica.</title>
        <authorList>
            <person name="Zuccaro A."/>
            <person name="Lahrmann U."/>
            <person name="Guldener U."/>
            <person name="Langen G."/>
            <person name="Pfiffi S."/>
            <person name="Biedenkopf D."/>
            <person name="Wong P."/>
            <person name="Samans B."/>
            <person name="Grimm C."/>
            <person name="Basiewicz M."/>
            <person name="Murat C."/>
            <person name="Martin F."/>
            <person name="Kogel K.H."/>
        </authorList>
    </citation>
    <scope>NUCLEOTIDE SEQUENCE [LARGE SCALE GENOMIC DNA]</scope>
    <source>
        <strain evidence="1 2">DSM 11827</strain>
    </source>
</reference>
<dbReference type="OrthoDB" id="3945378at2759"/>
<dbReference type="EMBL" id="CAFZ01001882">
    <property type="protein sequence ID" value="CCA78040.1"/>
    <property type="molecule type" value="Genomic_DNA"/>
</dbReference>
<accession>G4U381</accession>
<dbReference type="Proteomes" id="UP000007148">
    <property type="component" value="Unassembled WGS sequence"/>
</dbReference>
<gene>
    <name evidence="1" type="ORF">PIIN_06892</name>
</gene>
<proteinExistence type="predicted"/>
<dbReference type="HOGENOM" id="CLU_1856074_0_0_1"/>
<comment type="caution">
    <text evidence="1">The sequence shown here is derived from an EMBL/GenBank/DDBJ whole genome shotgun (WGS) entry which is preliminary data.</text>
</comment>
<keyword evidence="2" id="KW-1185">Reference proteome</keyword>
<protein>
    <submittedName>
        <fullName evidence="1">Uncharacterized protein</fullName>
    </submittedName>
</protein>